<gene>
    <name evidence="2" type="ORF">TNCV_845291</name>
</gene>
<evidence type="ECO:0000256" key="1">
    <source>
        <dbReference type="SAM" id="MobiDB-lite"/>
    </source>
</evidence>
<proteinExistence type="predicted"/>
<evidence type="ECO:0000313" key="2">
    <source>
        <dbReference type="EMBL" id="GFY34838.1"/>
    </source>
</evidence>
<organism evidence="2 3">
    <name type="scientific">Trichonephila clavipes</name>
    <name type="common">Golden silk orbweaver</name>
    <name type="synonym">Nephila clavipes</name>
    <dbReference type="NCBI Taxonomy" id="2585209"/>
    <lineage>
        <taxon>Eukaryota</taxon>
        <taxon>Metazoa</taxon>
        <taxon>Ecdysozoa</taxon>
        <taxon>Arthropoda</taxon>
        <taxon>Chelicerata</taxon>
        <taxon>Arachnida</taxon>
        <taxon>Araneae</taxon>
        <taxon>Araneomorphae</taxon>
        <taxon>Entelegynae</taxon>
        <taxon>Araneoidea</taxon>
        <taxon>Nephilidae</taxon>
        <taxon>Trichonephila</taxon>
    </lineage>
</organism>
<protein>
    <submittedName>
        <fullName evidence="2">Uncharacterized protein</fullName>
    </submittedName>
</protein>
<dbReference type="EMBL" id="BMAU01021428">
    <property type="protein sequence ID" value="GFY34838.1"/>
    <property type="molecule type" value="Genomic_DNA"/>
</dbReference>
<dbReference type="Proteomes" id="UP000887159">
    <property type="component" value="Unassembled WGS sequence"/>
</dbReference>
<sequence>MLPKEFHQKEYKAIRVPVDTFRPVKKTQLENLELLKKDSPDAMQSQAMRPPNDHVPYSSTSFDSPQFYSSKSPDRVIPDASKSADFVLPVEIYHYHFQKTQKSNIETGKLDLL</sequence>
<accession>A0A8X6WGV4</accession>
<reference evidence="2" key="1">
    <citation type="submission" date="2020-08" db="EMBL/GenBank/DDBJ databases">
        <title>Multicomponent nature underlies the extraordinary mechanical properties of spider dragline silk.</title>
        <authorList>
            <person name="Kono N."/>
            <person name="Nakamura H."/>
            <person name="Mori M."/>
            <person name="Yoshida Y."/>
            <person name="Ohtoshi R."/>
            <person name="Malay A.D."/>
            <person name="Moran D.A.P."/>
            <person name="Tomita M."/>
            <person name="Numata K."/>
            <person name="Arakawa K."/>
        </authorList>
    </citation>
    <scope>NUCLEOTIDE SEQUENCE</scope>
</reference>
<keyword evidence="3" id="KW-1185">Reference proteome</keyword>
<feature type="compositionally biased region" description="Polar residues" evidence="1">
    <location>
        <begin position="57"/>
        <end position="71"/>
    </location>
</feature>
<comment type="caution">
    <text evidence="2">The sequence shown here is derived from an EMBL/GenBank/DDBJ whole genome shotgun (WGS) entry which is preliminary data.</text>
</comment>
<name>A0A8X6WGV4_TRICX</name>
<dbReference type="AlphaFoldDB" id="A0A8X6WGV4"/>
<evidence type="ECO:0000313" key="3">
    <source>
        <dbReference type="Proteomes" id="UP000887159"/>
    </source>
</evidence>
<feature type="region of interest" description="Disordered" evidence="1">
    <location>
        <begin position="36"/>
        <end position="75"/>
    </location>
</feature>